<dbReference type="PANTHER" id="PTHR10663">
    <property type="entry name" value="GUANYL-NUCLEOTIDE EXCHANGE FACTOR"/>
    <property type="match status" value="1"/>
</dbReference>
<dbReference type="GO" id="GO:0005802">
    <property type="term" value="C:trans-Golgi network"/>
    <property type="evidence" value="ECO:0007669"/>
    <property type="project" value="TreeGrafter"/>
</dbReference>
<dbReference type="AlphaFoldDB" id="A0A6L2JDT9"/>
<name>A0A6L2JDT9_TANCI</name>
<sequence length="258" mass="28975">MESRDGLSIVISPLLRIHNKTDIPIEIRFQQLENEGNDHASVVLKSRDTIDDSTAVFDALKTSGGSKKTLISLSVGNIRFPSDPKSMLTQWDGLMNSKVERSSVNLYANPMEIFFTVTLNAFGVRCKPVNCGDWAKMLLKKKKDDRNLDMELNFGDGKFFGCLRLSCGHRGILELKHKLHDGAKVAEKHSALYSAMLQLASDFDGGEYDVAMIGDYLGQHEEFPLAVMHAYVDSMNFAEMKFHTAICEFLRGFWLPCE</sequence>
<proteinExistence type="predicted"/>
<dbReference type="EMBL" id="BKCJ010000660">
    <property type="protein sequence ID" value="GEU35163.1"/>
    <property type="molecule type" value="Genomic_DNA"/>
</dbReference>
<evidence type="ECO:0000313" key="2">
    <source>
        <dbReference type="EMBL" id="GEU35163.1"/>
    </source>
</evidence>
<protein>
    <recommendedName>
        <fullName evidence="1">SEC7 domain-containing protein</fullName>
    </recommendedName>
</protein>
<organism evidence="2">
    <name type="scientific">Tanacetum cinerariifolium</name>
    <name type="common">Dalmatian daisy</name>
    <name type="synonym">Chrysanthemum cinerariifolium</name>
    <dbReference type="NCBI Taxonomy" id="118510"/>
    <lineage>
        <taxon>Eukaryota</taxon>
        <taxon>Viridiplantae</taxon>
        <taxon>Streptophyta</taxon>
        <taxon>Embryophyta</taxon>
        <taxon>Tracheophyta</taxon>
        <taxon>Spermatophyta</taxon>
        <taxon>Magnoliopsida</taxon>
        <taxon>eudicotyledons</taxon>
        <taxon>Gunneridae</taxon>
        <taxon>Pentapetalae</taxon>
        <taxon>asterids</taxon>
        <taxon>campanulids</taxon>
        <taxon>Asterales</taxon>
        <taxon>Asteraceae</taxon>
        <taxon>Asteroideae</taxon>
        <taxon>Anthemideae</taxon>
        <taxon>Anthemidinae</taxon>
        <taxon>Tanacetum</taxon>
    </lineage>
</organism>
<feature type="domain" description="SEC7" evidence="1">
    <location>
        <begin position="133"/>
        <end position="258"/>
    </location>
</feature>
<gene>
    <name evidence="2" type="ORF">Tci_007141</name>
</gene>
<dbReference type="SUPFAM" id="SSF48425">
    <property type="entry name" value="Sec7 domain"/>
    <property type="match status" value="1"/>
</dbReference>
<dbReference type="GO" id="GO:0005085">
    <property type="term" value="F:guanyl-nucleotide exchange factor activity"/>
    <property type="evidence" value="ECO:0007669"/>
    <property type="project" value="InterPro"/>
</dbReference>
<dbReference type="Pfam" id="PF01369">
    <property type="entry name" value="Sec7"/>
    <property type="match status" value="1"/>
</dbReference>
<dbReference type="GO" id="GO:0032012">
    <property type="term" value="P:regulation of ARF protein signal transduction"/>
    <property type="evidence" value="ECO:0007669"/>
    <property type="project" value="InterPro"/>
</dbReference>
<reference evidence="2" key="1">
    <citation type="journal article" date="2019" name="Sci. Rep.">
        <title>Draft genome of Tanacetum cinerariifolium, the natural source of mosquito coil.</title>
        <authorList>
            <person name="Yamashiro T."/>
            <person name="Shiraishi A."/>
            <person name="Satake H."/>
            <person name="Nakayama K."/>
        </authorList>
    </citation>
    <scope>NUCLEOTIDE SEQUENCE</scope>
</reference>
<dbReference type="InterPro" id="IPR035999">
    <property type="entry name" value="Sec7_dom_sf"/>
</dbReference>
<dbReference type="PANTHER" id="PTHR10663:SF312">
    <property type="entry name" value="BREFELDIN A-INHIBITED GUANINE NUCLEOTIDE-EXCHANGE PROTEIN 5"/>
    <property type="match status" value="1"/>
</dbReference>
<dbReference type="InterPro" id="IPR000904">
    <property type="entry name" value="Sec7_dom"/>
</dbReference>
<dbReference type="Gene3D" id="1.10.220.20">
    <property type="match status" value="1"/>
</dbReference>
<evidence type="ECO:0000259" key="1">
    <source>
        <dbReference type="PROSITE" id="PS50190"/>
    </source>
</evidence>
<accession>A0A6L2JDT9</accession>
<dbReference type="PROSITE" id="PS50190">
    <property type="entry name" value="SEC7"/>
    <property type="match status" value="1"/>
</dbReference>
<comment type="caution">
    <text evidence="2">The sequence shown here is derived from an EMBL/GenBank/DDBJ whole genome shotgun (WGS) entry which is preliminary data.</text>
</comment>